<gene>
    <name evidence="10" type="ORF">B4135_1198</name>
</gene>
<feature type="domain" description="ABC transporter" evidence="9">
    <location>
        <begin position="4"/>
        <end position="245"/>
    </location>
</feature>
<organism evidence="10 11">
    <name type="scientific">Caldibacillus debilis</name>
    <dbReference type="NCBI Taxonomy" id="301148"/>
    <lineage>
        <taxon>Bacteria</taxon>
        <taxon>Bacillati</taxon>
        <taxon>Bacillota</taxon>
        <taxon>Bacilli</taxon>
        <taxon>Bacillales</taxon>
        <taxon>Bacillaceae</taxon>
        <taxon>Caldibacillus</taxon>
    </lineage>
</organism>
<comment type="similarity">
    <text evidence="2">Belongs to the ABC transporter superfamily.</text>
</comment>
<dbReference type="InterPro" id="IPR050095">
    <property type="entry name" value="ECF_ABC_transporter_ATP-bd"/>
</dbReference>
<name>A0A150MEK0_9BACI</name>
<evidence type="ECO:0000256" key="6">
    <source>
        <dbReference type="ARBA" id="ARBA00022840"/>
    </source>
</evidence>
<reference evidence="10 11" key="1">
    <citation type="submission" date="2016-01" db="EMBL/GenBank/DDBJ databases">
        <title>Draft Genome Sequences of Seven Thermophilic Sporeformers Isolated from Foods.</title>
        <authorList>
            <person name="Berendsen E.M."/>
            <person name="Wells-Bennik M.H."/>
            <person name="Krawcyk A.O."/>
            <person name="De Jong A."/>
            <person name="Holsappel S."/>
            <person name="Eijlander R.T."/>
            <person name="Kuipers O.P."/>
        </authorList>
    </citation>
    <scope>NUCLEOTIDE SEQUENCE [LARGE SCALE GENOMIC DNA]</scope>
    <source>
        <strain evidence="10 11">B4135</strain>
    </source>
</reference>
<evidence type="ECO:0000256" key="5">
    <source>
        <dbReference type="ARBA" id="ARBA00022741"/>
    </source>
</evidence>
<comment type="subcellular location">
    <subcellularLocation>
        <location evidence="1">Cell membrane</location>
        <topology evidence="1">Peripheral membrane protein</topology>
    </subcellularLocation>
</comment>
<keyword evidence="5" id="KW-0547">Nucleotide-binding</keyword>
<dbReference type="GO" id="GO:0016887">
    <property type="term" value="F:ATP hydrolysis activity"/>
    <property type="evidence" value="ECO:0007669"/>
    <property type="project" value="InterPro"/>
</dbReference>
<dbReference type="PROSITE" id="PS00211">
    <property type="entry name" value="ABC_TRANSPORTER_1"/>
    <property type="match status" value="1"/>
</dbReference>
<dbReference type="CDD" id="cd03225">
    <property type="entry name" value="ABC_cobalt_CbiO_domain1"/>
    <property type="match status" value="1"/>
</dbReference>
<dbReference type="InterPro" id="IPR003593">
    <property type="entry name" value="AAA+_ATPase"/>
</dbReference>
<dbReference type="GO" id="GO:0015087">
    <property type="term" value="F:cobalt ion transmembrane transporter activity"/>
    <property type="evidence" value="ECO:0007669"/>
    <property type="project" value="UniProtKB-ARBA"/>
</dbReference>
<dbReference type="GO" id="GO:0005524">
    <property type="term" value="F:ATP binding"/>
    <property type="evidence" value="ECO:0007669"/>
    <property type="project" value="UniProtKB-KW"/>
</dbReference>
<dbReference type="PANTHER" id="PTHR43553:SF21">
    <property type="entry name" value="ABC TRANSPORTER ATP-BINDING PROTEIN MA_1418-RELATED"/>
    <property type="match status" value="1"/>
</dbReference>
<dbReference type="Proteomes" id="UP000075683">
    <property type="component" value="Unassembled WGS sequence"/>
</dbReference>
<keyword evidence="8" id="KW-0472">Membrane</keyword>
<dbReference type="PANTHER" id="PTHR43553">
    <property type="entry name" value="HEAVY METAL TRANSPORTER"/>
    <property type="match status" value="1"/>
</dbReference>
<evidence type="ECO:0000256" key="2">
    <source>
        <dbReference type="ARBA" id="ARBA00005417"/>
    </source>
</evidence>
<evidence type="ECO:0000313" key="11">
    <source>
        <dbReference type="Proteomes" id="UP000075683"/>
    </source>
</evidence>
<evidence type="ECO:0000259" key="9">
    <source>
        <dbReference type="PROSITE" id="PS50893"/>
    </source>
</evidence>
<dbReference type="AlphaFoldDB" id="A0A150MEK0"/>
<dbReference type="FunFam" id="3.40.50.300:FF:000224">
    <property type="entry name" value="Energy-coupling factor transporter ATP-binding protein EcfA"/>
    <property type="match status" value="1"/>
</dbReference>
<dbReference type="GO" id="GO:0043190">
    <property type="term" value="C:ATP-binding cassette (ABC) transporter complex"/>
    <property type="evidence" value="ECO:0007669"/>
    <property type="project" value="TreeGrafter"/>
</dbReference>
<dbReference type="SMART" id="SM00382">
    <property type="entry name" value="AAA"/>
    <property type="match status" value="1"/>
</dbReference>
<dbReference type="InterPro" id="IPR003439">
    <property type="entry name" value="ABC_transporter-like_ATP-bd"/>
</dbReference>
<comment type="caution">
    <text evidence="10">The sequence shown here is derived from an EMBL/GenBank/DDBJ whole genome shotgun (WGS) entry which is preliminary data.</text>
</comment>
<dbReference type="Gene3D" id="3.40.50.300">
    <property type="entry name" value="P-loop containing nucleotide triphosphate hydrolases"/>
    <property type="match status" value="1"/>
</dbReference>
<dbReference type="InterPro" id="IPR017871">
    <property type="entry name" value="ABC_transporter-like_CS"/>
</dbReference>
<dbReference type="RefSeq" id="WP_061567980.1">
    <property type="nucleotide sequence ID" value="NZ_LQYT01000009.1"/>
</dbReference>
<dbReference type="STRING" id="301148.B4135_1198"/>
<dbReference type="Pfam" id="PF00005">
    <property type="entry name" value="ABC_tran"/>
    <property type="match status" value="1"/>
</dbReference>
<sequence>MKKIVVEGLKYRYPGAERLALDDVSFEVNAGELIGIIGKNGSGKSTLCYALTGLVPHFFRGAYGGRVLLDGLEVKTSTVAEISRKAGLVFDNPFTQISAAKETVFEEIAFGLENAGVPREEMAERIGWSMKLLGIEGIREKNPFELSGGQMQRVAIAGMLVMKPDILILDEPTSQLDPQGTEEVFQVIRNLAKEGMTILVAEHKVEKLAEYADKLLLLHDGKCVAFDAPKRVFSMENAESYGVELPLAAQIAKELDLRDEAGLYPAAPDELLALLKGRLQGAAGTDERFTE</sequence>
<keyword evidence="3" id="KW-0813">Transport</keyword>
<protein>
    <recommendedName>
        <fullName evidence="9">ABC transporter domain-containing protein</fullName>
    </recommendedName>
</protein>
<dbReference type="PATRIC" id="fig|301148.3.peg.157"/>
<dbReference type="EMBL" id="LQYT01000009">
    <property type="protein sequence ID" value="KYD22715.1"/>
    <property type="molecule type" value="Genomic_DNA"/>
</dbReference>
<evidence type="ECO:0000256" key="7">
    <source>
        <dbReference type="ARBA" id="ARBA00022967"/>
    </source>
</evidence>
<evidence type="ECO:0000256" key="4">
    <source>
        <dbReference type="ARBA" id="ARBA00022475"/>
    </source>
</evidence>
<keyword evidence="6" id="KW-0067">ATP-binding</keyword>
<evidence type="ECO:0000256" key="1">
    <source>
        <dbReference type="ARBA" id="ARBA00004202"/>
    </source>
</evidence>
<proteinExistence type="inferred from homology"/>
<evidence type="ECO:0000256" key="8">
    <source>
        <dbReference type="ARBA" id="ARBA00023136"/>
    </source>
</evidence>
<evidence type="ECO:0000256" key="3">
    <source>
        <dbReference type="ARBA" id="ARBA00022448"/>
    </source>
</evidence>
<dbReference type="OrthoDB" id="9784332at2"/>
<dbReference type="SUPFAM" id="SSF52540">
    <property type="entry name" value="P-loop containing nucleoside triphosphate hydrolases"/>
    <property type="match status" value="1"/>
</dbReference>
<dbReference type="GO" id="GO:0042626">
    <property type="term" value="F:ATPase-coupled transmembrane transporter activity"/>
    <property type="evidence" value="ECO:0007669"/>
    <property type="project" value="TreeGrafter"/>
</dbReference>
<keyword evidence="7" id="KW-1278">Translocase</keyword>
<dbReference type="InterPro" id="IPR015856">
    <property type="entry name" value="ABC_transpr_CbiO/EcfA_su"/>
</dbReference>
<dbReference type="InterPro" id="IPR027417">
    <property type="entry name" value="P-loop_NTPase"/>
</dbReference>
<keyword evidence="4" id="KW-1003">Cell membrane</keyword>
<dbReference type="PROSITE" id="PS50893">
    <property type="entry name" value="ABC_TRANSPORTER_2"/>
    <property type="match status" value="1"/>
</dbReference>
<evidence type="ECO:0000313" key="10">
    <source>
        <dbReference type="EMBL" id="KYD22715.1"/>
    </source>
</evidence>
<accession>A0A150MEK0</accession>